<comment type="caution">
    <text evidence="2">The sequence shown here is derived from an EMBL/GenBank/DDBJ whole genome shotgun (WGS) entry which is preliminary data.</text>
</comment>
<feature type="transmembrane region" description="Helical" evidence="1">
    <location>
        <begin position="74"/>
        <end position="99"/>
    </location>
</feature>
<accession>U7VA40</accession>
<protein>
    <recommendedName>
        <fullName evidence="4">Transporter gate domain protein</fullName>
    </recommendedName>
</protein>
<sequence length="401" mass="43081">MEMTEQKLTDENVLKEVPEKESVEREVASVSKETFVVLTVFVTLFIYLGSVMGIDKVFSVMMKTGHDVLMNTSFYIMAVAILAGAVASIMSEFGIVALINKIISPLMRPLFGLPGAAALGAVTTYISDNPAILGLAEDRGFSKYFTKAEKVTYTNLGTTFGMGLIVTAYMLSLGSEYIKAVLIGNIGAVIGGIFSVRMVLRYAKKYYNESSSEKIDTKEEGDLRKIRAGSAFERLLASMMDGAKSGVTLGLACASGTVLICTFVMILTFGPQGENGTYVGAAYEGVQLLPRLGSYFTPVAKMLWGFGEPELLAYPFTALGAVGSAMGLTKGFIDKGLANANTIAVFTGMGICWSGFLSTHVGMLDTLKHNHFIKICILWQLLGGLIAGVAANYLFKLLLIF</sequence>
<feature type="transmembrane region" description="Helical" evidence="1">
    <location>
        <begin position="151"/>
        <end position="171"/>
    </location>
</feature>
<feature type="transmembrane region" description="Helical" evidence="1">
    <location>
        <begin position="336"/>
        <end position="357"/>
    </location>
</feature>
<reference evidence="2 3" key="1">
    <citation type="submission" date="2013-08" db="EMBL/GenBank/DDBJ databases">
        <authorList>
            <person name="Weinstock G."/>
            <person name="Sodergren E."/>
            <person name="Wylie T."/>
            <person name="Fulton L."/>
            <person name="Fulton R."/>
            <person name="Fronick C."/>
            <person name="O'Laughlin M."/>
            <person name="Godfrey J."/>
            <person name="Miner T."/>
            <person name="Herter B."/>
            <person name="Appelbaum E."/>
            <person name="Cordes M."/>
            <person name="Lek S."/>
            <person name="Wollam A."/>
            <person name="Pepin K.H."/>
            <person name="Palsikar V.B."/>
            <person name="Mitreva M."/>
            <person name="Wilson R.K."/>
        </authorList>
    </citation>
    <scope>NUCLEOTIDE SEQUENCE [LARGE SCALE GENOMIC DNA]</scope>
    <source>
        <strain evidence="2 3">ATCC BAA-474</strain>
    </source>
</reference>
<evidence type="ECO:0000313" key="3">
    <source>
        <dbReference type="Proteomes" id="UP000017081"/>
    </source>
</evidence>
<keyword evidence="1" id="KW-0472">Membrane</keyword>
<keyword evidence="3" id="KW-1185">Reference proteome</keyword>
<evidence type="ECO:0008006" key="4">
    <source>
        <dbReference type="Google" id="ProtNLM"/>
    </source>
</evidence>
<evidence type="ECO:0000256" key="1">
    <source>
        <dbReference type="SAM" id="Phobius"/>
    </source>
</evidence>
<evidence type="ECO:0000313" key="2">
    <source>
        <dbReference type="EMBL" id="ERT68371.1"/>
    </source>
</evidence>
<feature type="transmembrane region" description="Helical" evidence="1">
    <location>
        <begin position="177"/>
        <end position="200"/>
    </location>
</feature>
<name>U7VA40_9FUSO</name>
<dbReference type="PATRIC" id="fig|1319815.3.peg.1699"/>
<gene>
    <name evidence="2" type="ORF">HMPREF0202_01760</name>
</gene>
<organism evidence="2 3">
    <name type="scientific">Cetobacterium somerae ATCC BAA-474</name>
    <dbReference type="NCBI Taxonomy" id="1319815"/>
    <lineage>
        <taxon>Bacteria</taxon>
        <taxon>Fusobacteriati</taxon>
        <taxon>Fusobacteriota</taxon>
        <taxon>Fusobacteriia</taxon>
        <taxon>Fusobacteriales</taxon>
        <taxon>Fusobacteriaceae</taxon>
        <taxon>Cetobacterium</taxon>
    </lineage>
</organism>
<dbReference type="eggNOG" id="COG3314">
    <property type="taxonomic scope" value="Bacteria"/>
</dbReference>
<dbReference type="AlphaFoldDB" id="U7VA40"/>
<proteinExistence type="predicted"/>
<dbReference type="RefSeq" id="WP_023051296.1">
    <property type="nucleotide sequence ID" value="NZ_CP173062.2"/>
</dbReference>
<dbReference type="EMBL" id="AXZF01000067">
    <property type="protein sequence ID" value="ERT68371.1"/>
    <property type="molecule type" value="Genomic_DNA"/>
</dbReference>
<feature type="transmembrane region" description="Helical" evidence="1">
    <location>
        <begin position="311"/>
        <end position="329"/>
    </location>
</feature>
<keyword evidence="1" id="KW-1133">Transmembrane helix</keyword>
<feature type="transmembrane region" description="Helical" evidence="1">
    <location>
        <begin position="35"/>
        <end position="54"/>
    </location>
</feature>
<feature type="transmembrane region" description="Helical" evidence="1">
    <location>
        <begin position="247"/>
        <end position="269"/>
    </location>
</feature>
<dbReference type="HOGENOM" id="CLU_717532_0_0_0"/>
<feature type="transmembrane region" description="Helical" evidence="1">
    <location>
        <begin position="377"/>
        <end position="395"/>
    </location>
</feature>
<dbReference type="Proteomes" id="UP000017081">
    <property type="component" value="Unassembled WGS sequence"/>
</dbReference>
<keyword evidence="1" id="KW-0812">Transmembrane</keyword>
<dbReference type="STRING" id="1319815.HMPREF0202_01760"/>